<dbReference type="Gene3D" id="2.60.40.1120">
    <property type="entry name" value="Carboxypeptidase-like, regulatory domain"/>
    <property type="match status" value="1"/>
</dbReference>
<accession>A0ABX3NSU9</accession>
<gene>
    <name evidence="1" type="ORF">A4D02_10385</name>
</gene>
<reference evidence="1 2" key="1">
    <citation type="submission" date="2016-04" db="EMBL/GenBank/DDBJ databases">
        <authorList>
            <person name="Chen L."/>
            <person name="Zhuang W."/>
            <person name="Wang G."/>
        </authorList>
    </citation>
    <scope>NUCLEOTIDE SEQUENCE [LARGE SCALE GENOMIC DNA]</scope>
    <source>
        <strain evidence="2">GR20</strain>
    </source>
</reference>
<protein>
    <recommendedName>
        <fullName evidence="3">Carboxypeptidase-like regulatory domain-containing protein</fullName>
    </recommendedName>
</protein>
<dbReference type="Pfam" id="PF18939">
    <property type="entry name" value="DUF5686"/>
    <property type="match status" value="1"/>
</dbReference>
<evidence type="ECO:0000313" key="1">
    <source>
        <dbReference type="EMBL" id="OQP43877.1"/>
    </source>
</evidence>
<dbReference type="InterPro" id="IPR043741">
    <property type="entry name" value="DUF5686"/>
</dbReference>
<evidence type="ECO:0008006" key="3">
    <source>
        <dbReference type="Google" id="ProtNLM"/>
    </source>
</evidence>
<name>A0ABX3NSU9_9BACT</name>
<comment type="caution">
    <text evidence="1">The sequence shown here is derived from an EMBL/GenBank/DDBJ whole genome shotgun (WGS) entry which is preliminary data.</text>
</comment>
<dbReference type="SUPFAM" id="SSF49464">
    <property type="entry name" value="Carboxypeptidase regulatory domain-like"/>
    <property type="match status" value="1"/>
</dbReference>
<dbReference type="PROSITE" id="PS51257">
    <property type="entry name" value="PROKAR_LIPOPROTEIN"/>
    <property type="match status" value="1"/>
</dbReference>
<sequence length="827" mass="95457">MNRTILLLFLIAFTSACTQGQSYKVHGKITNTRLEPLAFASVQVKEWKHGVVTKEDGTYELQLDPGKYDLVVSMVGYKSQVLTIIVQKSDYLQNIIMEPDDSKGLSEVVVKGKSRDRSEEIIRNVIRRKDSIQSAAGPYSCTVYIKAVQEDSLKIKGKKKPVRNDTMTVLNPDNPHPELDRMAMAEIVLQLDRSAQNSMEKRLGVTRRGNTEGLFYTSTTQGDFNFYNNLIKTRALSETPFLSPISYSGLLAYRFKLIRTEHQGTRKLFVISIKPRQVSNATVEGEITIADSLWVIMHTQLKFPAYHLPEYDFFEVEQQYDLINDSAWMITRQQFTYFSKSNKSKKSGITIATYKDFELHKQFDKKHFGVEVSSTAQEAYEKDSTFWQANRTEPLTEKEVRFIQYKDSIFRARHTKEYLDSLDRVINKITWKKWLWSGQEFNDHEKERHWALPALPQLYQPLQFGGTRIMAMVFYNKRFPNRKGIWIDPNLSYGIRNHDINGSLSVKYLYNPFNRGMLKVSAGRQFALIFQGDAWINQLKRSSVYLNNSLGIGHELELVNGLFLYTDLEFAFRRSVSDYKTNSQVDSLFGNIDALANNHAVAFEPYNATYGTIRLAYTPRQRYIREPREKIILGSAWPTFYTSVRKGIPGIMNSRVNFGYLEFGIEQELKLGLVGISNYSVRTGSFFNTKDLRLVDYKYMRRGDPLLFLNPQEAFQSLDSTFPVFKRFYQGHYLHQFNGALLNKIPLLKKLQLREVAGGGFLIAPERSLRYVETFAGIERVFKWPFSAYSKFKLGVYVVGSAANKFNNPVQFKIGITTWNRTSGKWN</sequence>
<dbReference type="EMBL" id="LWBO01000034">
    <property type="protein sequence ID" value="OQP43877.1"/>
    <property type="molecule type" value="Genomic_DNA"/>
</dbReference>
<dbReference type="Pfam" id="PF13715">
    <property type="entry name" value="CarbopepD_reg_2"/>
    <property type="match status" value="1"/>
</dbReference>
<dbReference type="InterPro" id="IPR008969">
    <property type="entry name" value="CarboxyPept-like_regulatory"/>
</dbReference>
<dbReference type="RefSeq" id="WP_014218868.1">
    <property type="nucleotide sequence ID" value="NZ_LWBO01000034.1"/>
</dbReference>
<evidence type="ECO:0000313" key="2">
    <source>
        <dbReference type="Proteomes" id="UP000192277"/>
    </source>
</evidence>
<dbReference type="Proteomes" id="UP000192277">
    <property type="component" value="Unassembled WGS sequence"/>
</dbReference>
<proteinExistence type="predicted"/>
<keyword evidence="2" id="KW-1185">Reference proteome</keyword>
<organism evidence="1 2">
    <name type="scientific">Niastella koreensis</name>
    <dbReference type="NCBI Taxonomy" id="354356"/>
    <lineage>
        <taxon>Bacteria</taxon>
        <taxon>Pseudomonadati</taxon>
        <taxon>Bacteroidota</taxon>
        <taxon>Chitinophagia</taxon>
        <taxon>Chitinophagales</taxon>
        <taxon>Chitinophagaceae</taxon>
        <taxon>Niastella</taxon>
    </lineage>
</organism>